<evidence type="ECO:0000259" key="6">
    <source>
        <dbReference type="PROSITE" id="PS50531"/>
    </source>
</evidence>
<dbReference type="AlphaFoldDB" id="A0A7D5ZG56"/>
<sequence length="512" mass="57753">MEMIGKIRRMYFRDKLSLHEISKRTGLARNTIRTWVRKPASKAEPRYIRQPKPGKLTPYCATLEQALKADSFRAKHNRRTGKALFEQIQAEGYTGSYSRVTDFIREWRGKAGKTPHGFVPLQFALGEAFQFDWSEENLVIGGLYRKIQVAHLKLCASRAFWLVAYPSQGHEMLFDAHARSFAVLGGVPRRGIYDNMKTAVDKVLKGKGRIVNARFAVMCAHYLFDPDFCNVASGWEKGVVEKNVQDSRRRIWIEAQSIKFSTFDALNAWLGERCRALWAELPHPEFKGLSIAEMLEQERLEMMPMPTPFDGYVEQLARVSSTCLVSIARNRYSVPCEWARHRVSVRLYPTQVVIVANDDIVASHARLTGKQQVSFDWQHYIPLIGRKPGALRNGAPFADMPEPLLRLKRGLLKRDGGDRVMAQVLATVPVAGLDAVLVAVELVLESGVLSIEHILNIVARLNDPPTAESAQTQLQLLEAPQANTERYDQLRDTDESNSASTEAPIHEGAHHA</sequence>
<keyword evidence="8" id="KW-1185">Reference proteome</keyword>
<dbReference type="PROSITE" id="PS50531">
    <property type="entry name" value="HTH_IS21"/>
    <property type="match status" value="1"/>
</dbReference>
<dbReference type="InterPro" id="IPR054353">
    <property type="entry name" value="IstA-like_C"/>
</dbReference>
<dbReference type="KEGG" id="cfon:HZU75_06495"/>
<dbReference type="GO" id="GO:0006310">
    <property type="term" value="P:DNA recombination"/>
    <property type="evidence" value="ECO:0007669"/>
    <property type="project" value="UniProtKB-KW"/>
</dbReference>
<keyword evidence="4" id="KW-0233">DNA recombination</keyword>
<dbReference type="InterPro" id="IPR017894">
    <property type="entry name" value="HTH_IS21_transposase_type"/>
</dbReference>
<evidence type="ECO:0000256" key="5">
    <source>
        <dbReference type="SAM" id="MobiDB-lite"/>
    </source>
</evidence>
<evidence type="ECO:0000256" key="1">
    <source>
        <dbReference type="ARBA" id="ARBA00009277"/>
    </source>
</evidence>
<dbReference type="RefSeq" id="WP_180308336.1">
    <property type="nucleotide sequence ID" value="NZ_CP058952.1"/>
</dbReference>
<dbReference type="EMBL" id="CP058952">
    <property type="protein sequence ID" value="QLI81207.1"/>
    <property type="molecule type" value="Genomic_DNA"/>
</dbReference>
<dbReference type="Pfam" id="PF22483">
    <property type="entry name" value="Mu-transpos_C_2"/>
    <property type="match status" value="1"/>
</dbReference>
<evidence type="ECO:0000313" key="8">
    <source>
        <dbReference type="Proteomes" id="UP000510822"/>
    </source>
</evidence>
<feature type="region of interest" description="Disordered" evidence="5">
    <location>
        <begin position="487"/>
        <end position="512"/>
    </location>
</feature>
<accession>A0A7D5ZG56</accession>
<feature type="domain" description="HTH IS21-type" evidence="6">
    <location>
        <begin position="3"/>
        <end position="67"/>
    </location>
</feature>
<gene>
    <name evidence="7" type="ORF">HZU75_06495</name>
</gene>
<evidence type="ECO:0000256" key="3">
    <source>
        <dbReference type="ARBA" id="ARBA00023125"/>
    </source>
</evidence>
<keyword evidence="3" id="KW-0238">DNA-binding</keyword>
<dbReference type="Proteomes" id="UP000510822">
    <property type="component" value="Chromosome"/>
</dbReference>
<keyword evidence="2" id="KW-0815">Transposition</keyword>
<dbReference type="PANTHER" id="PTHR35004">
    <property type="entry name" value="TRANSPOSASE RV3428C-RELATED"/>
    <property type="match status" value="1"/>
</dbReference>
<proteinExistence type="inferred from homology"/>
<evidence type="ECO:0000256" key="4">
    <source>
        <dbReference type="ARBA" id="ARBA00023172"/>
    </source>
</evidence>
<protein>
    <submittedName>
        <fullName evidence="7">IS21 family transposase</fullName>
    </submittedName>
</protein>
<dbReference type="GO" id="GO:0003677">
    <property type="term" value="F:DNA binding"/>
    <property type="evidence" value="ECO:0007669"/>
    <property type="project" value="UniProtKB-KW"/>
</dbReference>
<dbReference type="GO" id="GO:0032196">
    <property type="term" value="P:transposition"/>
    <property type="evidence" value="ECO:0007669"/>
    <property type="project" value="UniProtKB-KW"/>
</dbReference>
<evidence type="ECO:0000313" key="7">
    <source>
        <dbReference type="EMBL" id="QLI81207.1"/>
    </source>
</evidence>
<dbReference type="NCBIfam" id="NF033546">
    <property type="entry name" value="transpos_IS21"/>
    <property type="match status" value="1"/>
</dbReference>
<evidence type="ECO:0000256" key="2">
    <source>
        <dbReference type="ARBA" id="ARBA00022578"/>
    </source>
</evidence>
<comment type="similarity">
    <text evidence="1">Belongs to the transposase IS21/IS408/IS1162 family.</text>
</comment>
<organism evidence="7 8">
    <name type="scientific">Chitinibacter fontanus</name>
    <dbReference type="NCBI Taxonomy" id="1737446"/>
    <lineage>
        <taxon>Bacteria</taxon>
        <taxon>Pseudomonadati</taxon>
        <taxon>Pseudomonadota</taxon>
        <taxon>Betaproteobacteria</taxon>
        <taxon>Neisseriales</taxon>
        <taxon>Chitinibacteraceae</taxon>
        <taxon>Chitinibacter</taxon>
    </lineage>
</organism>
<reference evidence="7 8" key="1">
    <citation type="journal article" date="2016" name="Int. J. Syst. Evol. Microbiol.">
        <title>Chitinibacter fontanus sp. nov., isolated from a spring.</title>
        <authorList>
            <person name="Sheu S.Y."/>
            <person name="Li Y.S."/>
            <person name="Young C.C."/>
            <person name="Chen W.M."/>
        </authorList>
    </citation>
    <scope>NUCLEOTIDE SEQUENCE [LARGE SCALE GENOMIC DNA]</scope>
    <source>
        <strain evidence="7 8">STM-7</strain>
    </source>
</reference>
<dbReference type="PANTHER" id="PTHR35004:SF7">
    <property type="entry name" value="INTEGRASE PROTEIN"/>
    <property type="match status" value="1"/>
</dbReference>
<name>A0A7D5ZG56_9NEIS</name>